<reference evidence="1 2" key="1">
    <citation type="journal article" date="2006" name="J. Virol.">
        <title>Sequence analysis and organization of the Neodiprion abietis nucleopolyhedrovirus genome.</title>
        <authorList>
            <person name="Duffy S.P."/>
            <person name="Young A.M."/>
            <person name="Morin B."/>
            <person name="Lucarotti C.J."/>
            <person name="Koop B.F."/>
            <person name="Levin D.B."/>
        </authorList>
    </citation>
    <scope>NUCLEOTIDE SEQUENCE [LARGE SCALE GENOMIC DNA]</scope>
</reference>
<accession>Q0ZP50</accession>
<dbReference type="Proteomes" id="UP000242804">
    <property type="component" value="Segment"/>
</dbReference>
<dbReference type="EMBL" id="DQ317692">
    <property type="protein sequence ID" value="ABC74904.1"/>
    <property type="molecule type" value="Genomic_DNA"/>
</dbReference>
<organism evidence="1 2">
    <name type="scientific">Neodiprion abietis nucleopolyhedrovirus</name>
    <dbReference type="NCBI Taxonomy" id="204507"/>
    <lineage>
        <taxon>Viruses</taxon>
        <taxon>Viruses incertae sedis</taxon>
        <taxon>Naldaviricetes</taxon>
        <taxon>Lefavirales</taxon>
        <taxon>Baculoviridae</taxon>
        <taxon>Gammabaculovirus</taxon>
        <taxon>Gammabaculovirus neabietis</taxon>
    </lineage>
</organism>
<name>Q0ZP50_9CBAC</name>
<dbReference type="GeneID" id="4179145"/>
<evidence type="ECO:0000313" key="2">
    <source>
        <dbReference type="Proteomes" id="UP000242804"/>
    </source>
</evidence>
<sequence>MSESEKDILVVRECGCTTLLHRPATVCPGCERCGTKWRCVKKTTDVCNWHKTRSSKTKVYDCGCRIEHREYECFSGGWDEENRCEYHHEQFRICQNKEKKRQLEERELRKKQPVSKRTRVTGKILISDILNDKSFKMFEKRLNDKTISNVLIRQSGIVKYKKQWYVKDRNTLLFFFKNTKGFYIVEKK</sequence>
<dbReference type="RefSeq" id="YP_667878.1">
    <property type="nucleotide sequence ID" value="NC_008252.1"/>
</dbReference>
<keyword evidence="2" id="KW-1185">Reference proteome</keyword>
<dbReference type="KEGG" id="vg:4179145"/>
<proteinExistence type="predicted"/>
<protein>
    <submittedName>
        <fullName evidence="1">Uncharacterized protein</fullName>
    </submittedName>
</protein>
<dbReference type="OrthoDB" id="35043at10239"/>
<evidence type="ECO:0000313" key="1">
    <source>
        <dbReference type="EMBL" id="ABC74904.1"/>
    </source>
</evidence>